<dbReference type="InterPro" id="IPR001750">
    <property type="entry name" value="ND/Mrp_TM"/>
</dbReference>
<sequence length="342" mass="38688">MQNNLTKTLFLLSLIGGTMISISSNSWLGAWMGLEINLLSFIPMMSSSKNTMSTEASLKYFLIQALASTVLLFSIILLHLSSSMLLFITNDMFQILISSTLLLKMGAAPLHFWFPGVMEGLSWMNCLILTIWQKIAPLMLLSYLVKINVFIIIIIITSVMIGSIGGLNQTAMKKIMAYSSINHLGWMIAAMMSGENLWMAYFLIYSMLTTTLIFIFQTFQIFHINQTFLMLNNNPLLKFSIFTCLLSLGGLPPFLGFFPKWLVIQSMTENNMILLITLMVVMTLITLFYYLRICYSAFLLSYSEVKWSNDMKYSNLTISITMLLTTLSTTGLILCSLLFNII</sequence>
<evidence type="ECO:0000256" key="7">
    <source>
        <dbReference type="ARBA" id="ARBA00022660"/>
    </source>
</evidence>
<dbReference type="PRINTS" id="PR01436">
    <property type="entry name" value="NADHDHGNASE2"/>
</dbReference>
<evidence type="ECO:0000256" key="13">
    <source>
        <dbReference type="ARBA" id="ARBA00023027"/>
    </source>
</evidence>
<keyword evidence="16 18" id="KW-0472">Membrane</keyword>
<feature type="transmembrane region" description="Helical" evidence="18">
    <location>
        <begin position="273"/>
        <end position="295"/>
    </location>
</feature>
<keyword evidence="8 18" id="KW-0812">Transmembrane</keyword>
<geneLocation type="mitochondrion" evidence="21"/>
<keyword evidence="10 18" id="KW-1278">Translocase</keyword>
<comment type="function">
    <text evidence="18">Core subunit of the mitochondrial membrane respiratory chain NADH dehydrogenase (Complex I) which catalyzes electron transfer from NADH through the respiratory chain, using ubiquinone as an electron acceptor. Essential for the catalytic activity and assembly of complex I.</text>
</comment>
<feature type="transmembrane region" description="Helical" evidence="18">
    <location>
        <begin position="316"/>
        <end position="339"/>
    </location>
</feature>
<protein>
    <recommendedName>
        <fullName evidence="5 18">NADH-ubiquinone oxidoreductase chain 2</fullName>
        <ecNumber evidence="4 18">7.1.1.2</ecNumber>
    </recommendedName>
</protein>
<feature type="transmembrane region" description="Helical" evidence="18">
    <location>
        <begin position="12"/>
        <end position="39"/>
    </location>
</feature>
<evidence type="ECO:0000256" key="18">
    <source>
        <dbReference type="RuleBase" id="RU003403"/>
    </source>
</evidence>
<feature type="domain" description="NADH dehydrogenase subunit 2 C-terminal" evidence="20">
    <location>
        <begin position="287"/>
        <end position="338"/>
    </location>
</feature>
<keyword evidence="9 18" id="KW-0999">Mitochondrion inner membrane</keyword>
<keyword evidence="15 18" id="KW-0496">Mitochondrion</keyword>
<evidence type="ECO:0000256" key="2">
    <source>
        <dbReference type="ARBA" id="ARBA00004448"/>
    </source>
</evidence>
<evidence type="ECO:0000256" key="3">
    <source>
        <dbReference type="ARBA" id="ARBA00007012"/>
    </source>
</evidence>
<evidence type="ECO:0000259" key="20">
    <source>
        <dbReference type="Pfam" id="PF06444"/>
    </source>
</evidence>
<evidence type="ECO:0000256" key="9">
    <source>
        <dbReference type="ARBA" id="ARBA00022792"/>
    </source>
</evidence>
<dbReference type="PANTHER" id="PTHR46552">
    <property type="entry name" value="NADH-UBIQUINONE OXIDOREDUCTASE CHAIN 2"/>
    <property type="match status" value="1"/>
</dbReference>
<keyword evidence="7 18" id="KW-0679">Respiratory chain</keyword>
<organism evidence="21">
    <name type="scientific">Diestrammena asynamora</name>
    <dbReference type="NCBI Taxonomy" id="470930"/>
    <lineage>
        <taxon>Eukaryota</taxon>
        <taxon>Metazoa</taxon>
        <taxon>Ecdysozoa</taxon>
        <taxon>Arthropoda</taxon>
        <taxon>Hexapoda</taxon>
        <taxon>Insecta</taxon>
        <taxon>Pterygota</taxon>
        <taxon>Neoptera</taxon>
        <taxon>Polyneoptera</taxon>
        <taxon>Orthoptera</taxon>
        <taxon>Ensifera</taxon>
        <taxon>Tettigoniidea</taxon>
        <taxon>Rhaphidophoroidea</taxon>
        <taxon>Rhaphidophoridae</taxon>
        <taxon>Aemodogryllinae</taxon>
        <taxon>Diestrammena</taxon>
    </lineage>
</organism>
<keyword evidence="11 18" id="KW-0249">Electron transport</keyword>
<comment type="subcellular location">
    <subcellularLocation>
        <location evidence="2 18">Mitochondrion inner membrane</location>
        <topology evidence="2 18">Multi-pass membrane protein</topology>
    </subcellularLocation>
</comment>
<feature type="transmembrane region" description="Helical" evidence="18">
    <location>
        <begin position="198"/>
        <end position="216"/>
    </location>
</feature>
<feature type="domain" description="NADH:quinone oxidoreductase/Mrp antiporter transmembrane" evidence="19">
    <location>
        <begin position="24"/>
        <end position="286"/>
    </location>
</feature>
<evidence type="ECO:0000256" key="14">
    <source>
        <dbReference type="ARBA" id="ARBA00023075"/>
    </source>
</evidence>
<dbReference type="GO" id="GO:0005743">
    <property type="term" value="C:mitochondrial inner membrane"/>
    <property type="evidence" value="ECO:0007669"/>
    <property type="project" value="UniProtKB-SubCell"/>
</dbReference>
<feature type="transmembrane region" description="Helical" evidence="18">
    <location>
        <begin position="147"/>
        <end position="168"/>
    </location>
</feature>
<evidence type="ECO:0000256" key="16">
    <source>
        <dbReference type="ARBA" id="ARBA00023136"/>
    </source>
</evidence>
<evidence type="ECO:0000256" key="1">
    <source>
        <dbReference type="ARBA" id="ARBA00003257"/>
    </source>
</evidence>
<dbReference type="InterPro" id="IPR003917">
    <property type="entry name" value="NADH_UbQ_OxRdtase_chain2"/>
</dbReference>
<keyword evidence="12 18" id="KW-1133">Transmembrane helix</keyword>
<evidence type="ECO:0000256" key="5">
    <source>
        <dbReference type="ARBA" id="ARBA00021008"/>
    </source>
</evidence>
<dbReference type="InterPro" id="IPR010933">
    <property type="entry name" value="NADH_DH_su2_C"/>
</dbReference>
<comment type="function">
    <text evidence="1">Core subunit of the mitochondrial membrane respiratory chain NADH dehydrogenase (Complex I) that is believed to belong to the minimal assembly required for catalysis. Complex I functions in the transfer of electrons from NADH to the respiratory chain. The immediate electron acceptor for the enzyme is believed to be ubiquinone.</text>
</comment>
<dbReference type="CTD" id="4536"/>
<comment type="similarity">
    <text evidence="3 18">Belongs to the complex I subunit 2 family.</text>
</comment>
<dbReference type="AlphaFoldDB" id="A0A1Q1MPI5"/>
<evidence type="ECO:0000256" key="8">
    <source>
        <dbReference type="ARBA" id="ARBA00022692"/>
    </source>
</evidence>
<dbReference type="GO" id="GO:0008137">
    <property type="term" value="F:NADH dehydrogenase (ubiquinone) activity"/>
    <property type="evidence" value="ECO:0007669"/>
    <property type="project" value="UniProtKB-EC"/>
</dbReference>
<keyword evidence="14 18" id="KW-0830">Ubiquinone</keyword>
<evidence type="ECO:0000256" key="11">
    <source>
        <dbReference type="ARBA" id="ARBA00022982"/>
    </source>
</evidence>
<proteinExistence type="inferred from homology"/>
<evidence type="ECO:0000313" key="22">
    <source>
        <dbReference type="EMBL" id="QNJ47161.1"/>
    </source>
</evidence>
<dbReference type="EC" id="7.1.1.2" evidence="4 18"/>
<comment type="catalytic activity">
    <reaction evidence="17 18">
        <text>a ubiquinone + NADH + 5 H(+)(in) = a ubiquinol + NAD(+) + 4 H(+)(out)</text>
        <dbReference type="Rhea" id="RHEA:29091"/>
        <dbReference type="Rhea" id="RHEA-COMP:9565"/>
        <dbReference type="Rhea" id="RHEA-COMP:9566"/>
        <dbReference type="ChEBI" id="CHEBI:15378"/>
        <dbReference type="ChEBI" id="CHEBI:16389"/>
        <dbReference type="ChEBI" id="CHEBI:17976"/>
        <dbReference type="ChEBI" id="CHEBI:57540"/>
        <dbReference type="ChEBI" id="CHEBI:57945"/>
        <dbReference type="EC" id="7.1.1.2"/>
    </reaction>
</comment>
<dbReference type="EMBL" id="KX057726">
    <property type="protein sequence ID" value="AQM39993.1"/>
    <property type="molecule type" value="Genomic_DNA"/>
</dbReference>
<dbReference type="GeneID" id="31085792"/>
<evidence type="ECO:0000313" key="21">
    <source>
        <dbReference type="EMBL" id="AQM39993.1"/>
    </source>
</evidence>
<dbReference type="GO" id="GO:0006120">
    <property type="term" value="P:mitochondrial electron transport, NADH to ubiquinone"/>
    <property type="evidence" value="ECO:0007669"/>
    <property type="project" value="InterPro"/>
</dbReference>
<keyword evidence="6" id="KW-0813">Transport</keyword>
<reference evidence="21" key="1">
    <citation type="submission" date="2016-04" db="EMBL/GenBank/DDBJ databases">
        <title>Towards a higher-level phylogeny of ensiferan insects inferred from mitochondrial genome sequences.</title>
        <authorList>
            <person name="Zhou Z.J."/>
        </authorList>
    </citation>
    <scope>NUCLEOTIDE SEQUENCE</scope>
</reference>
<evidence type="ECO:0000256" key="6">
    <source>
        <dbReference type="ARBA" id="ARBA00022448"/>
    </source>
</evidence>
<dbReference type="Pfam" id="PF06444">
    <property type="entry name" value="NADH_dehy_S2_C"/>
    <property type="match status" value="1"/>
</dbReference>
<keyword evidence="13 18" id="KW-0520">NAD</keyword>
<evidence type="ECO:0000256" key="10">
    <source>
        <dbReference type="ARBA" id="ARBA00022967"/>
    </source>
</evidence>
<accession>A0A1Q1MPI5</accession>
<feature type="transmembrane region" description="Helical" evidence="18">
    <location>
        <begin position="60"/>
        <end position="80"/>
    </location>
</feature>
<evidence type="ECO:0000256" key="12">
    <source>
        <dbReference type="ARBA" id="ARBA00022989"/>
    </source>
</evidence>
<dbReference type="RefSeq" id="YP_009349857.1">
    <property type="nucleotide sequence ID" value="NC_033989.1"/>
</dbReference>
<name>A0A1Q1MPI5_9ORTH</name>
<dbReference type="Pfam" id="PF00361">
    <property type="entry name" value="Proton_antipo_M"/>
    <property type="match status" value="1"/>
</dbReference>
<evidence type="ECO:0000259" key="19">
    <source>
        <dbReference type="Pfam" id="PF00361"/>
    </source>
</evidence>
<gene>
    <name evidence="21" type="primary">ND2</name>
</gene>
<feature type="transmembrane region" description="Helical" evidence="18">
    <location>
        <begin position="92"/>
        <end position="114"/>
    </location>
</feature>
<dbReference type="EMBL" id="MT011739">
    <property type="protein sequence ID" value="QNJ47161.1"/>
    <property type="molecule type" value="Genomic_DNA"/>
</dbReference>
<dbReference type="PANTHER" id="PTHR46552:SF1">
    <property type="entry name" value="NADH-UBIQUINONE OXIDOREDUCTASE CHAIN 2"/>
    <property type="match status" value="1"/>
</dbReference>
<evidence type="ECO:0000256" key="17">
    <source>
        <dbReference type="ARBA" id="ARBA00049551"/>
    </source>
</evidence>
<dbReference type="InterPro" id="IPR050175">
    <property type="entry name" value="Complex_I_Subunit_2"/>
</dbReference>
<evidence type="ECO:0000256" key="4">
    <source>
        <dbReference type="ARBA" id="ARBA00012944"/>
    </source>
</evidence>
<reference evidence="22" key="2">
    <citation type="submission" date="2020-01" db="EMBL/GenBank/DDBJ databases">
        <title>Phylogenomic analysis of Orthoptera sheds new light on the evolution of acoustic communication.</title>
        <authorList>
            <person name="Song H."/>
            <person name="Zhou X."/>
            <person name="Liu S."/>
            <person name="Meng G."/>
        </authorList>
    </citation>
    <scope>NUCLEOTIDE SEQUENCE</scope>
    <source>
        <strain evidence="22">INShkeTBMRAAPEI-94</strain>
    </source>
</reference>
<evidence type="ECO:0000256" key="15">
    <source>
        <dbReference type="ARBA" id="ARBA00023128"/>
    </source>
</evidence>
<feature type="transmembrane region" description="Helical" evidence="18">
    <location>
        <begin position="236"/>
        <end position="258"/>
    </location>
</feature>